<dbReference type="KEGG" id="nsm:JO391_01695"/>
<gene>
    <name evidence="1" type="ORF">JO391_01695</name>
</gene>
<dbReference type="EMBL" id="CP069370">
    <property type="protein sequence ID" value="QYZ70276.1"/>
    <property type="molecule type" value="Genomic_DNA"/>
</dbReference>
<evidence type="ECO:0000313" key="1">
    <source>
        <dbReference type="EMBL" id="QYZ70276.1"/>
    </source>
</evidence>
<dbReference type="RefSeq" id="WP_220662492.1">
    <property type="nucleotide sequence ID" value="NZ_CP069370.1"/>
</dbReference>
<dbReference type="Proteomes" id="UP000826300">
    <property type="component" value="Chromosome"/>
</dbReference>
<proteinExistence type="predicted"/>
<evidence type="ECO:0000313" key="2">
    <source>
        <dbReference type="Proteomes" id="UP000826300"/>
    </source>
</evidence>
<dbReference type="Pfam" id="PF11390">
    <property type="entry name" value="FdsD"/>
    <property type="match status" value="1"/>
</dbReference>
<protein>
    <submittedName>
        <fullName evidence="1">Formate dehydrogenase subunit delta</fullName>
    </submittedName>
</protein>
<keyword evidence="2" id="KW-1185">Reference proteome</keyword>
<name>A0A8G0ZRV3_9RHOB</name>
<dbReference type="InterPro" id="IPR021074">
    <property type="entry name" value="Formate_DH_dsu"/>
</dbReference>
<accession>A0A8G0ZRV3</accession>
<reference evidence="1" key="1">
    <citation type="submission" date="2021-02" db="EMBL/GenBank/DDBJ databases">
        <title>Rhodobacter shimadae sp. nov., an aerobic anoxygenic phototrophic bacterium isolated from a hot spring.</title>
        <authorList>
            <person name="Muramatsu S."/>
            <person name="Haruta S."/>
            <person name="Hirose S."/>
            <person name="Hanada S."/>
        </authorList>
    </citation>
    <scope>NUCLEOTIDE SEQUENCE</scope>
    <source>
        <strain evidence="1">N10</strain>
    </source>
</reference>
<sequence>MSPEKLVRMANQIALALEPRGHAEAVTSVAQHINDFWEPRMRKQFFQLLDQGNAGFRPVVLEAAPAIRRPAEAA</sequence>
<dbReference type="AlphaFoldDB" id="A0A8G0ZRV3"/>
<organism evidence="1 2">
    <name type="scientific">Neotabrizicola shimadae</name>
    <dbReference type="NCBI Taxonomy" id="2807096"/>
    <lineage>
        <taxon>Bacteria</taxon>
        <taxon>Pseudomonadati</taxon>
        <taxon>Pseudomonadota</taxon>
        <taxon>Alphaproteobacteria</taxon>
        <taxon>Rhodobacterales</taxon>
        <taxon>Paracoccaceae</taxon>
        <taxon>Neotabrizicola</taxon>
    </lineage>
</organism>